<evidence type="ECO:0000313" key="1">
    <source>
        <dbReference type="EMBL" id="KAK0641157.1"/>
    </source>
</evidence>
<reference evidence="1" key="1">
    <citation type="submission" date="2023-06" db="EMBL/GenBank/DDBJ databases">
        <title>Genome-scale phylogeny and comparative genomics of the fungal order Sordariales.</title>
        <authorList>
            <consortium name="Lawrence Berkeley National Laboratory"/>
            <person name="Hensen N."/>
            <person name="Bonometti L."/>
            <person name="Westerberg I."/>
            <person name="Brannstrom I.O."/>
            <person name="Guillou S."/>
            <person name="Cros-Aarteil S."/>
            <person name="Calhoun S."/>
            <person name="Haridas S."/>
            <person name="Kuo A."/>
            <person name="Mondo S."/>
            <person name="Pangilinan J."/>
            <person name="Riley R."/>
            <person name="Labutti K."/>
            <person name="Andreopoulos B."/>
            <person name="Lipzen A."/>
            <person name="Chen C."/>
            <person name="Yanf M."/>
            <person name="Daum C."/>
            <person name="Ng V."/>
            <person name="Clum A."/>
            <person name="Steindorff A."/>
            <person name="Ohm R."/>
            <person name="Martin F."/>
            <person name="Silar P."/>
            <person name="Natvig D."/>
            <person name="Lalanne C."/>
            <person name="Gautier V."/>
            <person name="Ament-Velasquez S.L."/>
            <person name="Kruys A."/>
            <person name="Hutchinson M.I."/>
            <person name="Powell A.J."/>
            <person name="Barry K."/>
            <person name="Miller A.N."/>
            <person name="Grigoriev I.V."/>
            <person name="Debuchy R."/>
            <person name="Gladieux P."/>
            <person name="Thoren M.H."/>
            <person name="Johannesson H."/>
        </authorList>
    </citation>
    <scope>NUCLEOTIDE SEQUENCE</scope>
    <source>
        <strain evidence="1">SMH2532-1</strain>
    </source>
</reference>
<keyword evidence="2" id="KW-1185">Reference proteome</keyword>
<organism evidence="1 2">
    <name type="scientific">Cercophora newfieldiana</name>
    <dbReference type="NCBI Taxonomy" id="92897"/>
    <lineage>
        <taxon>Eukaryota</taxon>
        <taxon>Fungi</taxon>
        <taxon>Dikarya</taxon>
        <taxon>Ascomycota</taxon>
        <taxon>Pezizomycotina</taxon>
        <taxon>Sordariomycetes</taxon>
        <taxon>Sordariomycetidae</taxon>
        <taxon>Sordariales</taxon>
        <taxon>Lasiosphaeriaceae</taxon>
        <taxon>Cercophora</taxon>
    </lineage>
</organism>
<accession>A0AA39XXF0</accession>
<proteinExistence type="predicted"/>
<dbReference type="AlphaFoldDB" id="A0AA39XXF0"/>
<dbReference type="Proteomes" id="UP001174936">
    <property type="component" value="Unassembled WGS sequence"/>
</dbReference>
<evidence type="ECO:0000313" key="2">
    <source>
        <dbReference type="Proteomes" id="UP001174936"/>
    </source>
</evidence>
<name>A0AA39XXF0_9PEZI</name>
<dbReference type="EMBL" id="JAULSV010000006">
    <property type="protein sequence ID" value="KAK0641157.1"/>
    <property type="molecule type" value="Genomic_DNA"/>
</dbReference>
<sequence length="277" mass="30423">MHHFPNLGASLHQSAFLCLCITPNPFHWPNLTPHRPHPDPLASISSSSTRLRPTLLPSVVGVPLCPPRAIRAEIDGSSPRYRVIEYDLVLRAQVPDAGLLRYHSVSAWWQPSSDVVGWAGQLLTQSLHVGRHTAVLWGCTFSDGFQGGKSQRGTGFDLHTSVTDVVVWSLMNPFSFRRLSTASNTLPFLSQHSVSTLEARDTVAQWDPQHFAGVVIQHRTSTSVYLKARAAPTARRGSSPVKTNATVGFAQRAMRTRQNNLAHAARRSLATSMGVRV</sequence>
<protein>
    <submittedName>
        <fullName evidence="1">Uncharacterized protein</fullName>
    </submittedName>
</protein>
<comment type="caution">
    <text evidence="1">The sequence shown here is derived from an EMBL/GenBank/DDBJ whole genome shotgun (WGS) entry which is preliminary data.</text>
</comment>
<gene>
    <name evidence="1" type="ORF">B0T16DRAFT_209812</name>
</gene>